<dbReference type="eggNOG" id="ENOG502QSJP">
    <property type="taxonomic scope" value="Eukaryota"/>
</dbReference>
<evidence type="ECO:0000256" key="6">
    <source>
        <dbReference type="ARBA" id="ARBA00023242"/>
    </source>
</evidence>
<reference evidence="12" key="3">
    <citation type="submission" date="2015-04" db="UniProtKB">
        <authorList>
            <consortium name="EnsemblPlants"/>
        </authorList>
    </citation>
    <scope>IDENTIFICATION</scope>
    <source>
        <strain evidence="12">cv. Jemalong A17</strain>
    </source>
</reference>
<gene>
    <name evidence="12" type="primary">11410034</name>
    <name evidence="10" type="ordered locus">MTR_4g057270</name>
    <name evidence="11" type="ORF">MtrunA17_Chr4g0028071</name>
</gene>
<feature type="domain" description="BHLH" evidence="9">
    <location>
        <begin position="145"/>
        <end position="194"/>
    </location>
</feature>
<keyword evidence="6" id="KW-0539">Nucleus</keyword>
<evidence type="ECO:0000313" key="13">
    <source>
        <dbReference type="Proteomes" id="UP000002051"/>
    </source>
</evidence>
<accession>G7JN98</accession>
<dbReference type="EMBL" id="PSQE01000004">
    <property type="protein sequence ID" value="RHN60643.1"/>
    <property type="molecule type" value="Genomic_DNA"/>
</dbReference>
<reference evidence="11" key="5">
    <citation type="journal article" date="2018" name="Nat. Plants">
        <title>Whole-genome landscape of Medicago truncatula symbiotic genes.</title>
        <authorList>
            <person name="Pecrix Y."/>
            <person name="Gamas P."/>
            <person name="Carrere S."/>
        </authorList>
    </citation>
    <scope>NUCLEOTIDE SEQUENCE</scope>
    <source>
        <tissue evidence="11">Leaves</tissue>
    </source>
</reference>
<dbReference type="Gene3D" id="4.10.280.10">
    <property type="entry name" value="Helix-loop-helix DNA-binding domain"/>
    <property type="match status" value="1"/>
</dbReference>
<name>G7JN98_MEDTR</name>
<dbReference type="Gramene" id="rna22991">
    <property type="protein sequence ID" value="RHN60643.1"/>
    <property type="gene ID" value="gene22991"/>
</dbReference>
<dbReference type="FunFam" id="4.10.280.10:FF:000096">
    <property type="entry name" value="Basic helix-loop-helix (BHLH) DNA-binding superfamily protein"/>
    <property type="match status" value="1"/>
</dbReference>
<keyword evidence="3" id="KW-0805">Transcription regulation</keyword>
<dbReference type="InterPro" id="IPR051358">
    <property type="entry name" value="TF_AMS/ICE1/BHLH6-like"/>
</dbReference>
<evidence type="ECO:0000259" key="9">
    <source>
        <dbReference type="PROSITE" id="PS50888"/>
    </source>
</evidence>
<dbReference type="PROSITE" id="PS50888">
    <property type="entry name" value="BHLH"/>
    <property type="match status" value="1"/>
</dbReference>
<dbReference type="GO" id="GO:0003700">
    <property type="term" value="F:DNA-binding transcription factor activity"/>
    <property type="evidence" value="ECO:0000318"/>
    <property type="project" value="GO_Central"/>
</dbReference>
<dbReference type="Proteomes" id="UP000002051">
    <property type="component" value="Chromosome 4"/>
</dbReference>
<dbReference type="GO" id="GO:0043565">
    <property type="term" value="F:sequence-specific DNA binding"/>
    <property type="evidence" value="ECO:0000318"/>
    <property type="project" value="GO_Central"/>
</dbReference>
<dbReference type="GO" id="GO:0005634">
    <property type="term" value="C:nucleus"/>
    <property type="evidence" value="ECO:0000318"/>
    <property type="project" value="GO_Central"/>
</dbReference>
<dbReference type="AlphaFoldDB" id="G7JN98"/>
<feature type="compositionally biased region" description="Basic and acidic residues" evidence="8">
    <location>
        <begin position="139"/>
        <end position="154"/>
    </location>
</feature>
<evidence type="ECO:0000256" key="3">
    <source>
        <dbReference type="ARBA" id="ARBA00023015"/>
    </source>
</evidence>
<organism evidence="10 13">
    <name type="scientific">Medicago truncatula</name>
    <name type="common">Barrel medic</name>
    <name type="synonym">Medicago tribuloides</name>
    <dbReference type="NCBI Taxonomy" id="3880"/>
    <lineage>
        <taxon>Eukaryota</taxon>
        <taxon>Viridiplantae</taxon>
        <taxon>Streptophyta</taxon>
        <taxon>Embryophyta</taxon>
        <taxon>Tracheophyta</taxon>
        <taxon>Spermatophyta</taxon>
        <taxon>Magnoliopsida</taxon>
        <taxon>eudicotyledons</taxon>
        <taxon>Gunneridae</taxon>
        <taxon>Pentapetalae</taxon>
        <taxon>rosids</taxon>
        <taxon>fabids</taxon>
        <taxon>Fabales</taxon>
        <taxon>Fabaceae</taxon>
        <taxon>Papilionoideae</taxon>
        <taxon>50 kb inversion clade</taxon>
        <taxon>NPAAA clade</taxon>
        <taxon>Hologalegina</taxon>
        <taxon>IRL clade</taxon>
        <taxon>Trifolieae</taxon>
        <taxon>Medicago</taxon>
    </lineage>
</organism>
<evidence type="ECO:0000256" key="8">
    <source>
        <dbReference type="SAM" id="MobiDB-lite"/>
    </source>
</evidence>
<dbReference type="PANTHER" id="PTHR31945">
    <property type="entry name" value="TRANSCRIPTION FACTOR SCREAM2-RELATED"/>
    <property type="match status" value="1"/>
</dbReference>
<evidence type="ECO:0000256" key="7">
    <source>
        <dbReference type="SAM" id="Coils"/>
    </source>
</evidence>
<evidence type="ECO:0000256" key="1">
    <source>
        <dbReference type="ARBA" id="ARBA00004123"/>
    </source>
</evidence>
<dbReference type="PaxDb" id="3880-AES88528"/>
<evidence type="ECO:0000313" key="10">
    <source>
        <dbReference type="EMBL" id="AES88528.2"/>
    </source>
</evidence>
<dbReference type="GO" id="GO:0046983">
    <property type="term" value="F:protein dimerization activity"/>
    <property type="evidence" value="ECO:0007669"/>
    <property type="project" value="InterPro"/>
</dbReference>
<dbReference type="SMART" id="SM00353">
    <property type="entry name" value="HLH"/>
    <property type="match status" value="1"/>
</dbReference>
<evidence type="ECO:0000313" key="12">
    <source>
        <dbReference type="EnsemblPlants" id="AES88528"/>
    </source>
</evidence>
<proteinExistence type="predicted"/>
<keyword evidence="4" id="KW-0238">DNA-binding</keyword>
<feature type="region of interest" description="Disordered" evidence="8">
    <location>
        <begin position="113"/>
        <end position="158"/>
    </location>
</feature>
<keyword evidence="5" id="KW-0804">Transcription</keyword>
<comment type="subunit">
    <text evidence="2">Homodimer.</text>
</comment>
<evidence type="ECO:0000313" key="11">
    <source>
        <dbReference type="EMBL" id="RHN60643.1"/>
    </source>
</evidence>
<comment type="subcellular location">
    <subcellularLocation>
        <location evidence="1">Nucleus</location>
    </subcellularLocation>
</comment>
<feature type="compositionally biased region" description="Low complexity" evidence="8">
    <location>
        <begin position="121"/>
        <end position="138"/>
    </location>
</feature>
<evidence type="ECO:0000256" key="4">
    <source>
        <dbReference type="ARBA" id="ARBA00023125"/>
    </source>
</evidence>
<dbReference type="Proteomes" id="UP000265566">
    <property type="component" value="Chromosome 4"/>
</dbReference>
<keyword evidence="13" id="KW-1185">Reference proteome</keyword>
<dbReference type="SUPFAM" id="SSF47459">
    <property type="entry name" value="HLH, helix-loop-helix DNA-binding domain"/>
    <property type="match status" value="1"/>
</dbReference>
<protein>
    <submittedName>
        <fullName evidence="10 11">Transcription factor</fullName>
    </submittedName>
</protein>
<keyword evidence="7" id="KW-0175">Coiled coil</keyword>
<feature type="coiled-coil region" evidence="7">
    <location>
        <begin position="191"/>
        <end position="218"/>
    </location>
</feature>
<reference evidence="10 13" key="2">
    <citation type="journal article" date="2014" name="BMC Genomics">
        <title>An improved genome release (version Mt4.0) for the model legume Medicago truncatula.</title>
        <authorList>
            <person name="Tang H."/>
            <person name="Krishnakumar V."/>
            <person name="Bidwell S."/>
            <person name="Rosen B."/>
            <person name="Chan A."/>
            <person name="Zhou S."/>
            <person name="Gentzbittel L."/>
            <person name="Childs K.L."/>
            <person name="Yandell M."/>
            <person name="Gundlach H."/>
            <person name="Mayer K.F."/>
            <person name="Schwartz D.C."/>
            <person name="Town C.D."/>
        </authorList>
    </citation>
    <scope>GENOME REANNOTATION</scope>
    <source>
        <strain evidence="12 13">cv. Jemalong A17</strain>
    </source>
</reference>
<dbReference type="PANTHER" id="PTHR31945:SF17">
    <property type="entry name" value="TRANSCRIPTION FACTOR FER-LIKE IRON DEFICIENCY-INDUCED TRANSCRIPTION FACTOR"/>
    <property type="match status" value="1"/>
</dbReference>
<dbReference type="EnsemblPlants" id="AES88528">
    <property type="protein sequence ID" value="AES88528"/>
    <property type="gene ID" value="MTR_4g057270"/>
</dbReference>
<dbReference type="GO" id="GO:0006355">
    <property type="term" value="P:regulation of DNA-templated transcription"/>
    <property type="evidence" value="ECO:0000318"/>
    <property type="project" value="GO_Central"/>
</dbReference>
<reference evidence="14" key="4">
    <citation type="journal article" date="2018" name="Nat. Plants">
        <title>Whole-genome landscape of Medicago truncatula symbiotic genes.</title>
        <authorList>
            <person name="Pecrix Y."/>
            <person name="Staton S.E."/>
            <person name="Sallet E."/>
            <person name="Lelandais-Briere C."/>
            <person name="Moreau S."/>
            <person name="Carrere S."/>
            <person name="Blein T."/>
            <person name="Jardinaud M.F."/>
            <person name="Latrasse D."/>
            <person name="Zouine M."/>
            <person name="Zahm M."/>
            <person name="Kreplak J."/>
            <person name="Mayjonade B."/>
            <person name="Satge C."/>
            <person name="Perez M."/>
            <person name="Cauet S."/>
            <person name="Marande W."/>
            <person name="Chantry-Darmon C."/>
            <person name="Lopez-Roques C."/>
            <person name="Bouchez O."/>
            <person name="Berard A."/>
            <person name="Debelle F."/>
            <person name="Munos S."/>
            <person name="Bendahmane A."/>
            <person name="Berges H."/>
            <person name="Niebel A."/>
            <person name="Buitink J."/>
            <person name="Frugier F."/>
            <person name="Benhamed M."/>
            <person name="Crespi M."/>
            <person name="Gouzy J."/>
            <person name="Gamas P."/>
        </authorList>
    </citation>
    <scope>NUCLEOTIDE SEQUENCE [LARGE SCALE GENOMIC DNA]</scope>
    <source>
        <strain evidence="14">cv. Jemalong A17</strain>
    </source>
</reference>
<dbReference type="KEGG" id="mtr:11410034"/>
<dbReference type="STRING" id="3880.G7JN98"/>
<evidence type="ECO:0000313" key="14">
    <source>
        <dbReference type="Proteomes" id="UP000265566"/>
    </source>
</evidence>
<dbReference type="HOGENOM" id="CLU_864384_0_0_1"/>
<sequence length="335" mass="37612">MFQLSTKINTMDFYPETLANINNDYELHDFIDDPNFDQFINLIRGEENEDTTICNFNSDLIMNQSFVDNSLLSFPSNPFDHNIENTITATFDPTSSLGSFSCFDGEAKEELRVENDGDNYSSPATTTTSITTTTTSGDTKPKSKNDRSKTLVSERRRRSRMKDKLYALRSLVPNITKMDKASIIGDAVSYMHELQSQAKKLKAEVAGLEASLAVSKTQHGSIDNPKKIQFTNNNGSICKKIVQIDMFQVDERGFYVKIVCNKGERVAASLYKSLESLRDFNVQNSNLATVSDGFLFTFSLNVKDSGPEINLPNLKLWVISAFLNQGFEFIPSFHA</sequence>
<accession>A0A0C3WX10</accession>
<reference evidence="10 13" key="1">
    <citation type="journal article" date="2011" name="Nature">
        <title>The Medicago genome provides insight into the evolution of rhizobial symbioses.</title>
        <authorList>
            <person name="Young N.D."/>
            <person name="Debelle F."/>
            <person name="Oldroyd G.E."/>
            <person name="Geurts R."/>
            <person name="Cannon S.B."/>
            <person name="Udvardi M.K."/>
            <person name="Benedito V.A."/>
            <person name="Mayer K.F."/>
            <person name="Gouzy J."/>
            <person name="Schoof H."/>
            <person name="Van de Peer Y."/>
            <person name="Proost S."/>
            <person name="Cook D.R."/>
            <person name="Meyers B.C."/>
            <person name="Spannagl M."/>
            <person name="Cheung F."/>
            <person name="De Mita S."/>
            <person name="Krishnakumar V."/>
            <person name="Gundlach H."/>
            <person name="Zhou S."/>
            <person name="Mudge J."/>
            <person name="Bharti A.K."/>
            <person name="Murray J.D."/>
            <person name="Naoumkina M.A."/>
            <person name="Rosen B."/>
            <person name="Silverstein K.A."/>
            <person name="Tang H."/>
            <person name="Rombauts S."/>
            <person name="Zhao P.X."/>
            <person name="Zhou P."/>
            <person name="Barbe V."/>
            <person name="Bardou P."/>
            <person name="Bechner M."/>
            <person name="Bellec A."/>
            <person name="Berger A."/>
            <person name="Berges H."/>
            <person name="Bidwell S."/>
            <person name="Bisseling T."/>
            <person name="Choisne N."/>
            <person name="Couloux A."/>
            <person name="Denny R."/>
            <person name="Deshpande S."/>
            <person name="Dai X."/>
            <person name="Doyle J.J."/>
            <person name="Dudez A.M."/>
            <person name="Farmer A.D."/>
            <person name="Fouteau S."/>
            <person name="Franken C."/>
            <person name="Gibelin C."/>
            <person name="Gish J."/>
            <person name="Goldstein S."/>
            <person name="Gonzalez A.J."/>
            <person name="Green P.J."/>
            <person name="Hallab A."/>
            <person name="Hartog M."/>
            <person name="Hua A."/>
            <person name="Humphray S.J."/>
            <person name="Jeong D.H."/>
            <person name="Jing Y."/>
            <person name="Jocker A."/>
            <person name="Kenton S.M."/>
            <person name="Kim D.J."/>
            <person name="Klee K."/>
            <person name="Lai H."/>
            <person name="Lang C."/>
            <person name="Lin S."/>
            <person name="Macmil S.L."/>
            <person name="Magdelenat G."/>
            <person name="Matthews L."/>
            <person name="McCorrison J."/>
            <person name="Monaghan E.L."/>
            <person name="Mun J.H."/>
            <person name="Najar F.Z."/>
            <person name="Nicholson C."/>
            <person name="Noirot C."/>
            <person name="O'Bleness M."/>
            <person name="Paule C.R."/>
            <person name="Poulain J."/>
            <person name="Prion F."/>
            <person name="Qin B."/>
            <person name="Qu C."/>
            <person name="Retzel E.F."/>
            <person name="Riddle C."/>
            <person name="Sallet E."/>
            <person name="Samain S."/>
            <person name="Samson N."/>
            <person name="Sanders I."/>
            <person name="Saurat O."/>
            <person name="Scarpelli C."/>
            <person name="Schiex T."/>
            <person name="Segurens B."/>
            <person name="Severin A.J."/>
            <person name="Sherrier D.J."/>
            <person name="Shi R."/>
            <person name="Sims S."/>
            <person name="Singer S.R."/>
            <person name="Sinharoy S."/>
            <person name="Sterck L."/>
            <person name="Viollet A."/>
            <person name="Wang B.B."/>
            <person name="Wang K."/>
            <person name="Wang M."/>
            <person name="Wang X."/>
            <person name="Warfsmann J."/>
            <person name="Weissenbach J."/>
            <person name="White D.D."/>
            <person name="White J.D."/>
            <person name="Wiley G.B."/>
            <person name="Wincker P."/>
            <person name="Xing Y."/>
            <person name="Yang L."/>
            <person name="Yao Z."/>
            <person name="Ying F."/>
            <person name="Zhai J."/>
            <person name="Zhou L."/>
            <person name="Zuber A."/>
            <person name="Denarie J."/>
            <person name="Dixon R.A."/>
            <person name="May G.D."/>
            <person name="Schwartz D.C."/>
            <person name="Rogers J."/>
            <person name="Quetier F."/>
            <person name="Town C.D."/>
            <person name="Roe B.A."/>
        </authorList>
    </citation>
    <scope>NUCLEOTIDE SEQUENCE [LARGE SCALE GENOMIC DNA]</scope>
    <source>
        <strain evidence="10">A17</strain>
        <strain evidence="12 13">cv. Jemalong A17</strain>
    </source>
</reference>
<dbReference type="Pfam" id="PF00010">
    <property type="entry name" value="HLH"/>
    <property type="match status" value="1"/>
</dbReference>
<evidence type="ECO:0000256" key="5">
    <source>
        <dbReference type="ARBA" id="ARBA00023163"/>
    </source>
</evidence>
<dbReference type="InterPro" id="IPR011598">
    <property type="entry name" value="bHLH_dom"/>
</dbReference>
<dbReference type="InterPro" id="IPR036638">
    <property type="entry name" value="HLH_DNA-bd_sf"/>
</dbReference>
<dbReference type="OrthoDB" id="1886792at2759"/>
<evidence type="ECO:0000256" key="2">
    <source>
        <dbReference type="ARBA" id="ARBA00011738"/>
    </source>
</evidence>
<dbReference type="EMBL" id="CM001220">
    <property type="protein sequence ID" value="AES88528.2"/>
    <property type="molecule type" value="Genomic_DNA"/>
</dbReference>